<evidence type="ECO:0000313" key="2">
    <source>
        <dbReference type="EMBL" id="CAI5766435.1"/>
    </source>
</evidence>
<sequence length="107" mass="12078">MEGVVEEIQSVDEQLRGWDCEEMQSVAEDKGEDNALEKDELAGAEEMLLMEFTTPLVPVMERGVEEEKPAKEEKSASMEDKLQDGGEKLLQINLFTPCVPMVQEEMQ</sequence>
<feature type="compositionally biased region" description="Basic and acidic residues" evidence="1">
    <location>
        <begin position="62"/>
        <end position="82"/>
    </location>
</feature>
<protein>
    <submittedName>
        <fullName evidence="2">Uncharacterized protein</fullName>
    </submittedName>
</protein>
<dbReference type="EMBL" id="OX395127">
    <property type="protein sequence ID" value="CAI5766435.1"/>
    <property type="molecule type" value="Genomic_DNA"/>
</dbReference>
<reference evidence="2" key="1">
    <citation type="submission" date="2022-12" db="EMBL/GenBank/DDBJ databases">
        <authorList>
            <person name="Alioto T."/>
            <person name="Alioto T."/>
            <person name="Gomez Garrido J."/>
        </authorList>
    </citation>
    <scope>NUCLEOTIDE SEQUENCE</scope>
</reference>
<evidence type="ECO:0000313" key="3">
    <source>
        <dbReference type="Proteomes" id="UP001178461"/>
    </source>
</evidence>
<organism evidence="2 3">
    <name type="scientific">Podarcis lilfordi</name>
    <name type="common">Lilford's wall lizard</name>
    <dbReference type="NCBI Taxonomy" id="74358"/>
    <lineage>
        <taxon>Eukaryota</taxon>
        <taxon>Metazoa</taxon>
        <taxon>Chordata</taxon>
        <taxon>Craniata</taxon>
        <taxon>Vertebrata</taxon>
        <taxon>Euteleostomi</taxon>
        <taxon>Lepidosauria</taxon>
        <taxon>Squamata</taxon>
        <taxon>Bifurcata</taxon>
        <taxon>Unidentata</taxon>
        <taxon>Episquamata</taxon>
        <taxon>Laterata</taxon>
        <taxon>Lacertibaenia</taxon>
        <taxon>Lacertidae</taxon>
        <taxon>Podarcis</taxon>
    </lineage>
</organism>
<feature type="region of interest" description="Disordered" evidence="1">
    <location>
        <begin position="60"/>
        <end position="82"/>
    </location>
</feature>
<dbReference type="Proteomes" id="UP001178461">
    <property type="component" value="Chromosome 2"/>
</dbReference>
<name>A0AA35NYP9_9SAUR</name>
<proteinExistence type="predicted"/>
<gene>
    <name evidence="2" type="ORF">PODLI_1B002873</name>
</gene>
<accession>A0AA35NYP9</accession>
<keyword evidence="3" id="KW-1185">Reference proteome</keyword>
<dbReference type="AlphaFoldDB" id="A0AA35NYP9"/>
<evidence type="ECO:0000256" key="1">
    <source>
        <dbReference type="SAM" id="MobiDB-lite"/>
    </source>
</evidence>